<organism evidence="6 7">
    <name type="scientific">Parasphingorhabdus marina DSM 22363</name>
    <dbReference type="NCBI Taxonomy" id="1123272"/>
    <lineage>
        <taxon>Bacteria</taxon>
        <taxon>Pseudomonadati</taxon>
        <taxon>Pseudomonadota</taxon>
        <taxon>Alphaproteobacteria</taxon>
        <taxon>Sphingomonadales</taxon>
        <taxon>Sphingomonadaceae</taxon>
        <taxon>Parasphingorhabdus</taxon>
    </lineage>
</organism>
<evidence type="ECO:0000256" key="4">
    <source>
        <dbReference type="ARBA" id="ARBA00023136"/>
    </source>
</evidence>
<proteinExistence type="predicted"/>
<evidence type="ECO:0000256" key="2">
    <source>
        <dbReference type="ARBA" id="ARBA00022692"/>
    </source>
</evidence>
<dbReference type="SUPFAM" id="SSF161084">
    <property type="entry name" value="MAPEG domain-like"/>
    <property type="match status" value="1"/>
</dbReference>
<keyword evidence="7" id="KW-1185">Reference proteome</keyword>
<dbReference type="PANTHER" id="PTHR35814">
    <property type="match status" value="1"/>
</dbReference>
<accession>A0A1N6CMJ5</accession>
<reference evidence="7" key="1">
    <citation type="submission" date="2016-11" db="EMBL/GenBank/DDBJ databases">
        <authorList>
            <person name="Varghese N."/>
            <person name="Submissions S."/>
        </authorList>
    </citation>
    <scope>NUCLEOTIDE SEQUENCE [LARGE SCALE GENOMIC DNA]</scope>
    <source>
        <strain evidence="7">DSM 22363</strain>
    </source>
</reference>
<evidence type="ECO:0000256" key="5">
    <source>
        <dbReference type="SAM" id="Phobius"/>
    </source>
</evidence>
<dbReference type="RefSeq" id="WP_074203347.1">
    <property type="nucleotide sequence ID" value="NZ_FSQW01000001.1"/>
</dbReference>
<gene>
    <name evidence="6" type="ORF">SAMN02745824_0245</name>
</gene>
<evidence type="ECO:0000313" key="6">
    <source>
        <dbReference type="EMBL" id="SIN59712.1"/>
    </source>
</evidence>
<keyword evidence="2 5" id="KW-0812">Transmembrane</keyword>
<feature type="transmembrane region" description="Helical" evidence="5">
    <location>
        <begin position="59"/>
        <end position="87"/>
    </location>
</feature>
<dbReference type="Gene3D" id="1.20.120.550">
    <property type="entry name" value="Membrane associated eicosanoid/glutathione metabolism-like domain"/>
    <property type="match status" value="1"/>
</dbReference>
<feature type="transmembrane region" description="Helical" evidence="5">
    <location>
        <begin position="108"/>
        <end position="130"/>
    </location>
</feature>
<dbReference type="InterPro" id="IPR023352">
    <property type="entry name" value="MAPEG-like_dom_sf"/>
</dbReference>
<dbReference type="AlphaFoldDB" id="A0A1N6CMJ5"/>
<evidence type="ECO:0000256" key="3">
    <source>
        <dbReference type="ARBA" id="ARBA00022989"/>
    </source>
</evidence>
<dbReference type="GO" id="GO:0016020">
    <property type="term" value="C:membrane"/>
    <property type="evidence" value="ECO:0007669"/>
    <property type="project" value="UniProtKB-SubCell"/>
</dbReference>
<evidence type="ECO:0000313" key="7">
    <source>
        <dbReference type="Proteomes" id="UP000185192"/>
    </source>
</evidence>
<sequence length="134" mass="14537">MTIPVTGLTAAICALLLIYCAFATVKVRFANKIGFGDGDNPDLLVARRTHANLSEHAPIFLILLAILELANAHHLGLTVIAAIFLIGRVSHVIGMNVHHKGGSPRLRQIGVMATWLTTIILAVWILFLFATKHI</sequence>
<dbReference type="OrthoDB" id="7619858at2"/>
<keyword evidence="4 5" id="KW-0472">Membrane</keyword>
<keyword evidence="3 5" id="KW-1133">Transmembrane helix</keyword>
<evidence type="ECO:0008006" key="8">
    <source>
        <dbReference type="Google" id="ProtNLM"/>
    </source>
</evidence>
<dbReference type="Proteomes" id="UP000185192">
    <property type="component" value="Unassembled WGS sequence"/>
</dbReference>
<dbReference type="STRING" id="1123272.SAMN02745824_0245"/>
<dbReference type="InterPro" id="IPR001129">
    <property type="entry name" value="Membr-assoc_MAPEG"/>
</dbReference>
<name>A0A1N6CMJ5_9SPHN</name>
<dbReference type="EMBL" id="FSQW01000001">
    <property type="protein sequence ID" value="SIN59712.1"/>
    <property type="molecule type" value="Genomic_DNA"/>
</dbReference>
<dbReference type="PANTHER" id="PTHR35814:SF1">
    <property type="entry name" value="GLUTATHIONE S-TRANSFERASE-RELATED"/>
    <property type="match status" value="1"/>
</dbReference>
<protein>
    <recommendedName>
        <fullName evidence="8">MAPEG family protein</fullName>
    </recommendedName>
</protein>
<comment type="subcellular location">
    <subcellularLocation>
        <location evidence="1">Membrane</location>
    </subcellularLocation>
</comment>
<evidence type="ECO:0000256" key="1">
    <source>
        <dbReference type="ARBA" id="ARBA00004370"/>
    </source>
</evidence>
<dbReference type="Pfam" id="PF01124">
    <property type="entry name" value="MAPEG"/>
    <property type="match status" value="1"/>
</dbReference>